<dbReference type="Gene3D" id="3.30.200.20">
    <property type="entry name" value="Phosphorylase Kinase, domain 1"/>
    <property type="match status" value="1"/>
</dbReference>
<gene>
    <name evidence="3" type="ORF">RirG_120650</name>
</gene>
<dbReference type="HOGENOM" id="CLU_158811_0_0_1"/>
<organism evidence="3 4">
    <name type="scientific">Rhizophagus irregularis (strain DAOM 197198w)</name>
    <name type="common">Glomus intraradices</name>
    <dbReference type="NCBI Taxonomy" id="1432141"/>
    <lineage>
        <taxon>Eukaryota</taxon>
        <taxon>Fungi</taxon>
        <taxon>Fungi incertae sedis</taxon>
        <taxon>Mucoromycota</taxon>
        <taxon>Glomeromycotina</taxon>
        <taxon>Glomeromycetes</taxon>
        <taxon>Glomerales</taxon>
        <taxon>Glomeraceae</taxon>
        <taxon>Rhizophagus</taxon>
    </lineage>
</organism>
<protein>
    <recommendedName>
        <fullName evidence="2">Protein kinase domain-containing protein</fullName>
    </recommendedName>
</protein>
<dbReference type="InterPro" id="IPR000719">
    <property type="entry name" value="Prot_kinase_dom"/>
</dbReference>
<dbReference type="InterPro" id="IPR017441">
    <property type="entry name" value="Protein_kinase_ATP_BS"/>
</dbReference>
<evidence type="ECO:0000259" key="2">
    <source>
        <dbReference type="PROSITE" id="PS50011"/>
    </source>
</evidence>
<dbReference type="Pfam" id="PF00069">
    <property type="entry name" value="Pkinase"/>
    <property type="match status" value="1"/>
</dbReference>
<keyword evidence="4" id="KW-1185">Reference proteome</keyword>
<dbReference type="SUPFAM" id="SSF56112">
    <property type="entry name" value="Protein kinase-like (PK-like)"/>
    <property type="match status" value="1"/>
</dbReference>
<dbReference type="InterPro" id="IPR011009">
    <property type="entry name" value="Kinase-like_dom_sf"/>
</dbReference>
<dbReference type="OrthoDB" id="2427446at2759"/>
<keyword evidence="1" id="KW-0067">ATP-binding</keyword>
<dbReference type="Proteomes" id="UP000022910">
    <property type="component" value="Unassembled WGS sequence"/>
</dbReference>
<evidence type="ECO:0000256" key="1">
    <source>
        <dbReference type="PROSITE-ProRule" id="PRU10141"/>
    </source>
</evidence>
<keyword evidence="1" id="KW-0547">Nucleotide-binding</keyword>
<feature type="binding site" evidence="1">
    <location>
        <position position="66"/>
    </location>
    <ligand>
        <name>ATP</name>
        <dbReference type="ChEBI" id="CHEBI:30616"/>
    </ligand>
</feature>
<evidence type="ECO:0000313" key="3">
    <source>
        <dbReference type="EMBL" id="EXX66766.1"/>
    </source>
</evidence>
<dbReference type="GO" id="GO:0005524">
    <property type="term" value="F:ATP binding"/>
    <property type="evidence" value="ECO:0007669"/>
    <property type="project" value="UniProtKB-UniRule"/>
</dbReference>
<dbReference type="EMBL" id="JEMT01018352">
    <property type="protein sequence ID" value="EXX66766.1"/>
    <property type="molecule type" value="Genomic_DNA"/>
</dbReference>
<reference evidence="3 4" key="1">
    <citation type="submission" date="2014-02" db="EMBL/GenBank/DDBJ databases">
        <title>Single nucleus genome sequencing reveals high similarity among nuclei of an endomycorrhizal fungus.</title>
        <authorList>
            <person name="Lin K."/>
            <person name="Geurts R."/>
            <person name="Zhang Z."/>
            <person name="Limpens E."/>
            <person name="Saunders D.G."/>
            <person name="Mu D."/>
            <person name="Pang E."/>
            <person name="Cao H."/>
            <person name="Cha H."/>
            <person name="Lin T."/>
            <person name="Zhou Q."/>
            <person name="Shang Y."/>
            <person name="Li Y."/>
            <person name="Ivanov S."/>
            <person name="Sharma T."/>
            <person name="Velzen R.V."/>
            <person name="Ruijter N.D."/>
            <person name="Aanen D.K."/>
            <person name="Win J."/>
            <person name="Kamoun S."/>
            <person name="Bisseling T."/>
            <person name="Huang S."/>
        </authorList>
    </citation>
    <scope>NUCLEOTIDE SEQUENCE [LARGE SCALE GENOMIC DNA]</scope>
    <source>
        <strain evidence="4">DAOM197198w</strain>
    </source>
</reference>
<feature type="domain" description="Protein kinase" evidence="2">
    <location>
        <begin position="37"/>
        <end position="112"/>
    </location>
</feature>
<sequence length="112" mass="13278">MSDNKQMKNTENTNEWINWIEEAVDKEHLNYYQYNQFTNIQEIGTGGFGKVYRANWKNTKKQLALKSFFNLNHVTMKEIVSELKIQRKVDFHNNIIRCCGITKFESGINEIL</sequence>
<name>A0A015L2Y6_RHIIW</name>
<comment type="caution">
    <text evidence="3">The sequence shown here is derived from an EMBL/GenBank/DDBJ whole genome shotgun (WGS) entry which is preliminary data.</text>
</comment>
<proteinExistence type="predicted"/>
<dbReference type="AlphaFoldDB" id="A0A015L2Y6"/>
<accession>A0A015L2Y6</accession>
<dbReference type="GO" id="GO:0004672">
    <property type="term" value="F:protein kinase activity"/>
    <property type="evidence" value="ECO:0007669"/>
    <property type="project" value="InterPro"/>
</dbReference>
<evidence type="ECO:0000313" key="4">
    <source>
        <dbReference type="Proteomes" id="UP000022910"/>
    </source>
</evidence>
<dbReference type="PROSITE" id="PS50011">
    <property type="entry name" value="PROTEIN_KINASE_DOM"/>
    <property type="match status" value="1"/>
</dbReference>
<dbReference type="PROSITE" id="PS00107">
    <property type="entry name" value="PROTEIN_KINASE_ATP"/>
    <property type="match status" value="1"/>
</dbReference>